<accession>C8VQH7</accession>
<dbReference type="Pfam" id="PF01644">
    <property type="entry name" value="Chitin_synth_1"/>
    <property type="match status" value="1"/>
</dbReference>
<protein>
    <recommendedName>
        <fullName evidence="2 11">Chitin synthase</fullName>
        <ecNumber evidence="2 11">2.4.1.16</ecNumber>
    </recommendedName>
</protein>
<comment type="subcellular location">
    <subcellularLocation>
        <location evidence="1 11">Cell membrane</location>
        <topology evidence="1 11">Multi-pass membrane protein</topology>
    </subcellularLocation>
</comment>
<gene>
    <name evidence="13" type="ORF">ANIA_00799</name>
</gene>
<evidence type="ECO:0000313" key="14">
    <source>
        <dbReference type="Proteomes" id="UP000000560"/>
    </source>
</evidence>
<evidence type="ECO:0000256" key="11">
    <source>
        <dbReference type="RuleBase" id="RU366040"/>
    </source>
</evidence>
<dbReference type="OrthoDB" id="2429941at2759"/>
<feature type="transmembrane region" description="Helical" evidence="11">
    <location>
        <begin position="579"/>
        <end position="607"/>
    </location>
</feature>
<proteinExistence type="inferred from homology"/>
<dbReference type="EMBL" id="BN001308">
    <property type="protein sequence ID" value="CBF88759.1"/>
    <property type="molecule type" value="Genomic_DNA"/>
</dbReference>
<dbReference type="GO" id="GO:0071944">
    <property type="term" value="C:cell periphery"/>
    <property type="evidence" value="ECO:0000318"/>
    <property type="project" value="GO_Central"/>
</dbReference>
<dbReference type="VEuPathDB" id="FungiDB:AN0799"/>
<feature type="transmembrane region" description="Helical" evidence="11">
    <location>
        <begin position="529"/>
        <end position="551"/>
    </location>
</feature>
<keyword evidence="4 11" id="KW-0328">Glycosyltransferase</keyword>
<dbReference type="GO" id="GO:0030428">
    <property type="term" value="C:cell septum"/>
    <property type="evidence" value="ECO:0000318"/>
    <property type="project" value="GO_Central"/>
</dbReference>
<dbReference type="GO" id="GO:0071555">
    <property type="term" value="P:cell wall organization"/>
    <property type="evidence" value="ECO:0007669"/>
    <property type="project" value="UniProtKB-KW"/>
</dbReference>
<sequence>MDQGTAETVYDISPKLCSQQSWTGPAAAGPRPTIELVPIERKRPVLEAGLVRRNVVLTCPVHPQIRSQVNGKYDDDELMTVRYSALTCEPSGFHKERFTLRQNLYIKPRRTELLIIIPLCDESGTDLGRTLTSIFANIQYISSQKRVKTWKRHGWKRCVVCILGDGRGRLSEEAKAALTLIGLWQPALAVRDVQGQDVRAHLFEYTTCARLRDSTLQPLPECPQTPVQMILCLTERYQGPQSCGKWLSEAILPELDPQMCVFVPAGAKPSADAIYRLWERLHLHPRCGGVVGQTEMRASLLTWALNPLAAAYGVHLKLASVLENPFQSFLGFAPAFPTQLSAFRCQQERKSQDQTSGGWEAASVRDEPKSITWGSHISDRRLWAFDILSRRWNRDRLDYVRKARAHVQAPPSIDAYIVDLQHYMQDRIVFMMDSWSTMQNIEGGLRKLKFAALLIYSCLNLVVSWFAIGNTFLIFFFINHYFASDSIIGRHSSATETGLLTLYTFLLMVSVLCGLTYQPHTNRLRIIRTVITVGWILLAAYILIAIIVVGFKTTRPTFHILSNNPTDFREWFDERRFSLAILPLVAIYAIRLLASMLFLDPWIIFAAVGFRLQSSPQSNSTDAEQSIQYVLCILAHVNFINITTFMYSKLSVSEEQNTANGGIPIPTNYFVRPGNKVHLDSPSDDDLNKAYDDSLAQLLDPPDLESARLPSRKCENTSRVYPDKVVLTWALSNILLCAVILHAIPSVKGLAGDDLENMNRCPSTAYLLVIFWLIGSLEGVKFMGAILFIIKEVIYFF</sequence>
<feature type="transmembrane region" description="Helical" evidence="11">
    <location>
        <begin position="627"/>
        <end position="647"/>
    </location>
</feature>
<evidence type="ECO:0000259" key="12">
    <source>
        <dbReference type="Pfam" id="PF08407"/>
    </source>
</evidence>
<evidence type="ECO:0000256" key="3">
    <source>
        <dbReference type="ARBA" id="ARBA00022475"/>
    </source>
</evidence>
<evidence type="ECO:0000256" key="6">
    <source>
        <dbReference type="ARBA" id="ARBA00022692"/>
    </source>
</evidence>
<dbReference type="STRING" id="227321.Q5BF81"/>
<dbReference type="GO" id="GO:0004100">
    <property type="term" value="F:chitin synthase activity"/>
    <property type="evidence" value="ECO:0000318"/>
    <property type="project" value="GO_Central"/>
</dbReference>
<evidence type="ECO:0000256" key="10">
    <source>
        <dbReference type="ARBA" id="ARBA00046324"/>
    </source>
</evidence>
<keyword evidence="9 11" id="KW-0961">Cell wall biogenesis/degradation</keyword>
<reference evidence="14" key="1">
    <citation type="journal article" date="2005" name="Nature">
        <title>Sequencing of Aspergillus nidulans and comparative analysis with A. fumigatus and A. oryzae.</title>
        <authorList>
            <person name="Galagan J.E."/>
            <person name="Calvo S.E."/>
            <person name="Cuomo C."/>
            <person name="Ma L.J."/>
            <person name="Wortman J.R."/>
            <person name="Batzoglou S."/>
            <person name="Lee S.I."/>
            <person name="Basturkmen M."/>
            <person name="Spevak C.C."/>
            <person name="Clutterbuck J."/>
            <person name="Kapitonov V."/>
            <person name="Jurka J."/>
            <person name="Scazzocchio C."/>
            <person name="Farman M."/>
            <person name="Butler J."/>
            <person name="Purcell S."/>
            <person name="Harris S."/>
            <person name="Braus G.H."/>
            <person name="Draht O."/>
            <person name="Busch S."/>
            <person name="D'Enfert C."/>
            <person name="Bouchier C."/>
            <person name="Goldman G.H."/>
            <person name="Bell-Pedersen D."/>
            <person name="Griffiths-Jones S."/>
            <person name="Doonan J.H."/>
            <person name="Yu J."/>
            <person name="Vienken K."/>
            <person name="Pain A."/>
            <person name="Freitag M."/>
            <person name="Selker E.U."/>
            <person name="Archer D.B."/>
            <person name="Penalva M.A."/>
            <person name="Oakley B.R."/>
            <person name="Momany M."/>
            <person name="Tanaka T."/>
            <person name="Kumagai T."/>
            <person name="Asai K."/>
            <person name="Machida M."/>
            <person name="Nierman W.C."/>
            <person name="Denning D.W."/>
            <person name="Caddick M."/>
            <person name="Hynes M."/>
            <person name="Paoletti M."/>
            <person name="Fischer R."/>
            <person name="Miller B."/>
            <person name="Dyer P."/>
            <person name="Sachs M.S."/>
            <person name="Osmani S.A."/>
            <person name="Birren B.W."/>
        </authorList>
    </citation>
    <scope>NUCLEOTIDE SEQUENCE [LARGE SCALE GENOMIC DNA]</scope>
    <source>
        <strain evidence="14">FGSC A4 / ATCC 38163 / CBS 112.46 / NRRL 194 / M139</strain>
    </source>
</reference>
<dbReference type="GeneID" id="2876577"/>
<feature type="transmembrane region" description="Helical" evidence="11">
    <location>
        <begin position="765"/>
        <end position="790"/>
    </location>
</feature>
<evidence type="ECO:0000256" key="9">
    <source>
        <dbReference type="ARBA" id="ARBA00023316"/>
    </source>
</evidence>
<dbReference type="eggNOG" id="KOG2571">
    <property type="taxonomic scope" value="Eukaryota"/>
</dbReference>
<feature type="transmembrane region" description="Helical" evidence="11">
    <location>
        <begin position="453"/>
        <end position="478"/>
    </location>
</feature>
<dbReference type="CAZy" id="GT2">
    <property type="family name" value="Glycosyltransferase Family 2"/>
</dbReference>
<feature type="domain" description="Chitin synthase N-terminal" evidence="12">
    <location>
        <begin position="48"/>
        <end position="112"/>
    </location>
</feature>
<comment type="catalytic activity">
    <reaction evidence="11">
        <text>[(1-&gt;4)-N-acetyl-beta-D-glucosaminyl](n) + UDP-N-acetyl-alpha-D-glucosamine = [(1-&gt;4)-N-acetyl-beta-D-glucosaminyl](n+1) + UDP + H(+)</text>
        <dbReference type="Rhea" id="RHEA:16637"/>
        <dbReference type="Rhea" id="RHEA-COMP:9593"/>
        <dbReference type="Rhea" id="RHEA-COMP:9595"/>
        <dbReference type="ChEBI" id="CHEBI:15378"/>
        <dbReference type="ChEBI" id="CHEBI:17029"/>
        <dbReference type="ChEBI" id="CHEBI:57705"/>
        <dbReference type="ChEBI" id="CHEBI:58223"/>
        <dbReference type="EC" id="2.4.1.16"/>
    </reaction>
</comment>
<dbReference type="AlphaFoldDB" id="Q5BF81"/>
<dbReference type="GO" id="GO:0006031">
    <property type="term" value="P:chitin biosynthetic process"/>
    <property type="evidence" value="ECO:0000318"/>
    <property type="project" value="GO_Central"/>
</dbReference>
<comment type="function">
    <text evidence="11">Polymerizes chitin, a structural polymer of the cell wall and septum, by transferring the sugar moiety of UDP-GlcNAc to the non-reducing end of the growing chitin polymer.</text>
</comment>
<dbReference type="KEGG" id="ani:ANIA_00799"/>
<dbReference type="HOGENOM" id="CLU_004760_3_1_1"/>
<keyword evidence="5 11" id="KW-0808">Transferase</keyword>
<dbReference type="Proteomes" id="UP000000560">
    <property type="component" value="Chromosome VIII"/>
</dbReference>
<evidence type="ECO:0000256" key="5">
    <source>
        <dbReference type="ARBA" id="ARBA00022679"/>
    </source>
</evidence>
<keyword evidence="14" id="KW-1185">Reference proteome</keyword>
<evidence type="ECO:0000256" key="2">
    <source>
        <dbReference type="ARBA" id="ARBA00012543"/>
    </source>
</evidence>
<comment type="similarity">
    <text evidence="10">Belongs to the chitin synthase family. Class I subfamily.</text>
</comment>
<feature type="transmembrane region" description="Helical" evidence="11">
    <location>
        <begin position="499"/>
        <end position="517"/>
    </location>
</feature>
<keyword evidence="8 11" id="KW-0472">Membrane</keyword>
<keyword evidence="3 11" id="KW-1003">Cell membrane</keyword>
<accession>Q5BF81</accession>
<name>Q5BF81_EMENI</name>
<evidence type="ECO:0000256" key="8">
    <source>
        <dbReference type="ARBA" id="ARBA00023136"/>
    </source>
</evidence>
<dbReference type="InterPro" id="IPR013616">
    <property type="entry name" value="Chitin_synth_N"/>
</dbReference>
<evidence type="ECO:0000256" key="4">
    <source>
        <dbReference type="ARBA" id="ARBA00022676"/>
    </source>
</evidence>
<dbReference type="PANTHER" id="PTHR22914:SF9">
    <property type="entry name" value="CHITIN SYNTHASE 1"/>
    <property type="match status" value="1"/>
</dbReference>
<dbReference type="Pfam" id="PF08407">
    <property type="entry name" value="Chitin_synth_1N"/>
    <property type="match status" value="1"/>
</dbReference>
<evidence type="ECO:0000256" key="1">
    <source>
        <dbReference type="ARBA" id="ARBA00004651"/>
    </source>
</evidence>
<keyword evidence="7 11" id="KW-1133">Transmembrane helix</keyword>
<feature type="transmembrane region" description="Helical" evidence="11">
    <location>
        <begin position="725"/>
        <end position="745"/>
    </location>
</feature>
<keyword evidence="6 11" id="KW-0812">Transmembrane</keyword>
<evidence type="ECO:0000256" key="7">
    <source>
        <dbReference type="ARBA" id="ARBA00022989"/>
    </source>
</evidence>
<dbReference type="InParanoid" id="Q5BF81"/>
<evidence type="ECO:0000313" key="13">
    <source>
        <dbReference type="EMBL" id="CBF88759.1"/>
    </source>
</evidence>
<dbReference type="GO" id="GO:0005886">
    <property type="term" value="C:plasma membrane"/>
    <property type="evidence" value="ECO:0007669"/>
    <property type="project" value="UniProtKB-SubCell"/>
</dbReference>
<organism evidence="13 14">
    <name type="scientific">Emericella nidulans (strain FGSC A4 / ATCC 38163 / CBS 112.46 / NRRL 194 / M139)</name>
    <name type="common">Aspergillus nidulans</name>
    <dbReference type="NCBI Taxonomy" id="227321"/>
    <lineage>
        <taxon>Eukaryota</taxon>
        <taxon>Fungi</taxon>
        <taxon>Dikarya</taxon>
        <taxon>Ascomycota</taxon>
        <taxon>Pezizomycotina</taxon>
        <taxon>Eurotiomycetes</taxon>
        <taxon>Eurotiomycetidae</taxon>
        <taxon>Eurotiales</taxon>
        <taxon>Aspergillaceae</taxon>
        <taxon>Aspergillus</taxon>
        <taxon>Aspergillus subgen. Nidulantes</taxon>
    </lineage>
</organism>
<dbReference type="InterPro" id="IPR004835">
    <property type="entry name" value="Chitin_synth"/>
</dbReference>
<reference evidence="14" key="2">
    <citation type="journal article" date="2009" name="Fungal Genet. Biol.">
        <title>The 2008 update of the Aspergillus nidulans genome annotation: a community effort.</title>
        <authorList>
            <person name="Wortman J.R."/>
            <person name="Gilsenan J.M."/>
            <person name="Joardar V."/>
            <person name="Deegan J."/>
            <person name="Clutterbuck J."/>
            <person name="Andersen M.R."/>
            <person name="Archer D."/>
            <person name="Bencina M."/>
            <person name="Braus G."/>
            <person name="Coutinho P."/>
            <person name="von Dohren H."/>
            <person name="Doonan J."/>
            <person name="Driessen A.J."/>
            <person name="Durek P."/>
            <person name="Espeso E."/>
            <person name="Fekete E."/>
            <person name="Flipphi M."/>
            <person name="Estrada C.G."/>
            <person name="Geysens S."/>
            <person name="Goldman G."/>
            <person name="de Groot P.W."/>
            <person name="Hansen K."/>
            <person name="Harris S.D."/>
            <person name="Heinekamp T."/>
            <person name="Helmstaedt K."/>
            <person name="Henrissat B."/>
            <person name="Hofmann G."/>
            <person name="Homan T."/>
            <person name="Horio T."/>
            <person name="Horiuchi H."/>
            <person name="James S."/>
            <person name="Jones M."/>
            <person name="Karaffa L."/>
            <person name="Karanyi Z."/>
            <person name="Kato M."/>
            <person name="Keller N."/>
            <person name="Kelly D.E."/>
            <person name="Kiel J.A."/>
            <person name="Kim J.M."/>
            <person name="van der Klei I.J."/>
            <person name="Klis F.M."/>
            <person name="Kovalchuk A."/>
            <person name="Krasevec N."/>
            <person name="Kubicek C.P."/>
            <person name="Liu B."/>
            <person name="Maccabe A."/>
            <person name="Meyer V."/>
            <person name="Mirabito P."/>
            <person name="Miskei M."/>
            <person name="Mos M."/>
            <person name="Mullins J."/>
            <person name="Nelson D.R."/>
            <person name="Nielsen J."/>
            <person name="Oakley B.R."/>
            <person name="Osmani S.A."/>
            <person name="Pakula T."/>
            <person name="Paszewski A."/>
            <person name="Paulsen I."/>
            <person name="Pilsyk S."/>
            <person name="Pocsi I."/>
            <person name="Punt P.J."/>
            <person name="Ram A.F."/>
            <person name="Ren Q."/>
            <person name="Robellet X."/>
            <person name="Robson G."/>
            <person name="Seiboth B."/>
            <person name="van Solingen P."/>
            <person name="Specht T."/>
            <person name="Sun J."/>
            <person name="Taheri-Talesh N."/>
            <person name="Takeshita N."/>
            <person name="Ussery D."/>
            <person name="vanKuyk P.A."/>
            <person name="Visser H."/>
            <person name="van de Vondervoort P.J."/>
            <person name="de Vries R.P."/>
            <person name="Walton J."/>
            <person name="Xiang X."/>
            <person name="Xiong Y."/>
            <person name="Zeng A.P."/>
            <person name="Brandt B.W."/>
            <person name="Cornell M.J."/>
            <person name="van den Hondel C.A."/>
            <person name="Visser J."/>
            <person name="Oliver S.G."/>
            <person name="Turner G."/>
        </authorList>
    </citation>
    <scope>GENOME REANNOTATION</scope>
    <source>
        <strain evidence="14">FGSC A4 / ATCC 38163 / CBS 112.46 / NRRL 194 / M139</strain>
    </source>
</reference>
<dbReference type="EC" id="2.4.1.16" evidence="2 11"/>
<dbReference type="PANTHER" id="PTHR22914">
    <property type="entry name" value="CHITIN SYNTHASE"/>
    <property type="match status" value="1"/>
</dbReference>
<dbReference type="RefSeq" id="XP_658403.1">
    <property type="nucleotide sequence ID" value="XM_653311.1"/>
</dbReference>